<evidence type="ECO:0000313" key="1">
    <source>
        <dbReference type="EMBL" id="SDL77437.1"/>
    </source>
</evidence>
<dbReference type="NCBIfam" id="TIGR04040">
    <property type="entry name" value="glycyl_YjjI"/>
    <property type="match status" value="1"/>
</dbReference>
<dbReference type="STRING" id="1121325.SAMN04515677_103349"/>
<keyword evidence="2" id="KW-1185">Reference proteome</keyword>
<evidence type="ECO:0000313" key="2">
    <source>
        <dbReference type="Proteomes" id="UP000199068"/>
    </source>
</evidence>
<sequence length="497" mass="55750">MQPVLDIIKNKTLTYSQQVLQLAGQAESTLNVLNIDEETKQLLDKNIICGMFEGNAPYRPRYIIPDYELLMKNGCKFLDLDAPTDIWDATNTLLIFYKHVPSITSYPVYLGNLDELLEPFVKDEDEAYKAIKLFLKHIDRTLTDSFVHANIGPIDTKAGRLVLKAMEELQCAVPNLTVRYDKDLTSKEFTKLCASTALSTAKPSFANHKMDVKDFNTEKYALASCYNGFIIGGGGYTLVRLVLSKLAKESDSVEDFIENKLPYASLKMLDYIDERVRFLLEEAAFFKSNFLVLEGFVKQELFSGMFGVVGLAEAVNYLLNATNQQDRFGYSKEANDLGLRIIEKLNSIVTSYKSKYSTGFNSNHLLHAQVGIDIDEGISPGCRVPVGEEPELFKHILQSAPYHKYFFNGIGDIFVFEDTYKDNLEAVVNVIDGAFNSGIRYISIYSDSCDVVRVTGYLVKKSEVAQLESGNAVKNNATVFGMNAKNGAKAFDRKIRD</sequence>
<accession>A0A1G9MU39</accession>
<dbReference type="SUPFAM" id="SSF51998">
    <property type="entry name" value="PFL-like glycyl radical enzymes"/>
    <property type="match status" value="1"/>
</dbReference>
<dbReference type="RefSeq" id="WP_092725038.1">
    <property type="nucleotide sequence ID" value="NZ_FNGW01000003.1"/>
</dbReference>
<organism evidence="1 2">
    <name type="scientific">Romboutsia lituseburensis DSM 797</name>
    <dbReference type="NCBI Taxonomy" id="1121325"/>
    <lineage>
        <taxon>Bacteria</taxon>
        <taxon>Bacillati</taxon>
        <taxon>Bacillota</taxon>
        <taxon>Clostridia</taxon>
        <taxon>Peptostreptococcales</taxon>
        <taxon>Peptostreptococcaceae</taxon>
        <taxon>Romboutsia</taxon>
    </lineage>
</organism>
<reference evidence="1 2" key="1">
    <citation type="submission" date="2016-10" db="EMBL/GenBank/DDBJ databases">
        <authorList>
            <person name="de Groot N.N."/>
        </authorList>
    </citation>
    <scope>NUCLEOTIDE SEQUENCE [LARGE SCALE GENOMIC DNA]</scope>
    <source>
        <strain evidence="1 2">DSM 797</strain>
    </source>
</reference>
<gene>
    <name evidence="1" type="ORF">SAMN04515677_103349</name>
</gene>
<dbReference type="AlphaFoldDB" id="A0A1G9MU39"/>
<dbReference type="PIRSF" id="PIRSF028991">
    <property type="entry name" value="Glycl_rad_HI0521_prd"/>
    <property type="match status" value="1"/>
</dbReference>
<dbReference type="Pfam" id="PF11230">
    <property type="entry name" value="YjjI-like"/>
    <property type="match status" value="1"/>
</dbReference>
<name>A0A1G9MU39_9FIRM</name>
<dbReference type="Gene3D" id="3.20.70.20">
    <property type="match status" value="1"/>
</dbReference>
<dbReference type="EMBL" id="FNGW01000003">
    <property type="protein sequence ID" value="SDL77437.1"/>
    <property type="molecule type" value="Genomic_DNA"/>
</dbReference>
<protein>
    <submittedName>
        <fullName evidence="1">Glycine radical enzyme, YjjI family</fullName>
    </submittedName>
</protein>
<proteinExistence type="predicted"/>
<dbReference type="Proteomes" id="UP000199068">
    <property type="component" value="Unassembled WGS sequence"/>
</dbReference>
<dbReference type="InterPro" id="IPR016905">
    <property type="entry name" value="Glycyl_radical_YjjI-like"/>
</dbReference>